<dbReference type="RefSeq" id="WP_033519220.1">
    <property type="nucleotide sequence ID" value="NZ_CAUPKV010000001.1"/>
</dbReference>
<dbReference type="GeneID" id="85165493"/>
<proteinExistence type="inferred from homology"/>
<sequence>MSVRRVMGTETEYAVSRADGVRFNPVQLSFDVVGAACTERASHIRWDYRQEDPVNDARGHRLERAAARPDMLTDAPQLNITNVIAANGGRVYVDHAHPEYSAPETVDPFEAVRYDHAGDLIMLAAARKAGDVTGTPIVLHRNNVDGKGASWGTHENYMMRRSVPFDTVARLMTAHFVSRQIYAGSGRVGIGEHGETAGYQLSQRADYIHMRIGLQTTFDRPIINTRDESHSTADQRRLHVIVGDANRMDVPQTLKLGVTSMLLWLAEYADEAGYDLDALLGALELADPVESLHTVSHDLGLAAPLPLANGGATTAWQMQVTLRGAVFAAAAVLYGTDTAGNPSWPDKPTASVMAMWGQALADTAAIRHADDDARLGMSDEARRVEWLFKWQLLEKARRKAHPLAAATGGDAARTDGPVRSGTASVSAVRPGWGDPRLAALDLSWAALDPNTSVFARLQPHTERIDTPDDVRSATDHAPDDTRAWLRAAIVSRYPEQVVAASWSHLTVRAHPAADEYADEYGNASRHAVRQSDLLALDMSDPLAFGRRQCERIVNECGTAAETLTKLAANITSSR</sequence>
<dbReference type="GO" id="GO:0016874">
    <property type="term" value="F:ligase activity"/>
    <property type="evidence" value="ECO:0007669"/>
    <property type="project" value="UniProtKB-KW"/>
</dbReference>
<comment type="caution">
    <text evidence="4">The sequence shown here is derived from an EMBL/GenBank/DDBJ whole genome shotgun (WGS) entry which is preliminary data.</text>
</comment>
<dbReference type="PANTHER" id="PTHR42307:SF2">
    <property type="entry name" value="PUP DEAMIDASE_DEPUPYLASE"/>
    <property type="match status" value="1"/>
</dbReference>
<feature type="region of interest" description="Disordered" evidence="3">
    <location>
        <begin position="404"/>
        <end position="427"/>
    </location>
</feature>
<dbReference type="PIRSF" id="PIRSF018077">
    <property type="entry name" value="UCP018077"/>
    <property type="match status" value="1"/>
</dbReference>
<evidence type="ECO:0000256" key="3">
    <source>
        <dbReference type="SAM" id="MobiDB-lite"/>
    </source>
</evidence>
<accession>A0A087DIN6</accession>
<dbReference type="PANTHER" id="PTHR42307">
    <property type="entry name" value="PUP DEAMIDASE/DEPUPYLASE"/>
    <property type="match status" value="1"/>
</dbReference>
<organism evidence="4 5">
    <name type="scientific">Bifidobacterium scardovii</name>
    <dbReference type="NCBI Taxonomy" id="158787"/>
    <lineage>
        <taxon>Bacteria</taxon>
        <taxon>Bacillati</taxon>
        <taxon>Actinomycetota</taxon>
        <taxon>Actinomycetes</taxon>
        <taxon>Bifidobacteriales</taxon>
        <taxon>Bifidobacteriaceae</taxon>
        <taxon>Bifidobacterium</taxon>
    </lineage>
</organism>
<dbReference type="InterPro" id="IPR022366">
    <property type="entry name" value="Pup_deamidase"/>
</dbReference>
<comment type="similarity">
    <text evidence="1">Belongs to the Pup ligase/Pup deamidase family. Pup deamidase subfamily.</text>
</comment>
<gene>
    <name evidence="4" type="ORF">BSCA_1349</name>
</gene>
<protein>
    <submittedName>
        <fullName evidence="4">Ligase</fullName>
        <ecNumber evidence="4">6.3.2.-</ecNumber>
    </submittedName>
</protein>
<dbReference type="eggNOG" id="COG4122">
    <property type="taxonomic scope" value="Bacteria"/>
</dbReference>
<dbReference type="GO" id="GO:0005524">
    <property type="term" value="F:ATP binding"/>
    <property type="evidence" value="ECO:0007669"/>
    <property type="project" value="TreeGrafter"/>
</dbReference>
<reference evidence="4 5" key="1">
    <citation type="submission" date="2014-03" db="EMBL/GenBank/DDBJ databases">
        <title>Genomics of Bifidobacteria.</title>
        <authorList>
            <person name="Ventura M."/>
            <person name="Milani C."/>
            <person name="Lugli G.A."/>
        </authorList>
    </citation>
    <scope>NUCLEOTIDE SEQUENCE [LARGE SCALE GENOMIC DNA]</scope>
    <source>
        <strain evidence="4 5">LMG 21589</strain>
    </source>
</reference>
<name>A0A087DIN6_9BIFI</name>
<dbReference type="GO" id="GO:0010498">
    <property type="term" value="P:proteasomal protein catabolic process"/>
    <property type="evidence" value="ECO:0007669"/>
    <property type="project" value="InterPro"/>
</dbReference>
<dbReference type="InterPro" id="IPR004347">
    <property type="entry name" value="Pup_ligase/deamidase"/>
</dbReference>
<evidence type="ECO:0000313" key="4">
    <source>
        <dbReference type="EMBL" id="KFI95386.1"/>
    </source>
</evidence>
<dbReference type="EMBL" id="JGZO01000003">
    <property type="protein sequence ID" value="KFI95386.1"/>
    <property type="molecule type" value="Genomic_DNA"/>
</dbReference>
<dbReference type="STRING" id="158787.BSCA_1349"/>
<dbReference type="Proteomes" id="UP000029033">
    <property type="component" value="Unassembled WGS sequence"/>
</dbReference>
<dbReference type="OrthoDB" id="9760627at2"/>
<evidence type="ECO:0000256" key="2">
    <source>
        <dbReference type="PIRSR" id="PIRSR018077-1"/>
    </source>
</evidence>
<keyword evidence="5" id="KW-1185">Reference proteome</keyword>
<dbReference type="GO" id="GO:0019941">
    <property type="term" value="P:modification-dependent protein catabolic process"/>
    <property type="evidence" value="ECO:0007669"/>
    <property type="project" value="InterPro"/>
</dbReference>
<feature type="active site" description="Proton acceptor" evidence="2">
    <location>
        <position position="94"/>
    </location>
</feature>
<keyword evidence="4" id="KW-0436">Ligase</keyword>
<dbReference type="GO" id="GO:0070490">
    <property type="term" value="P:protein pupylation"/>
    <property type="evidence" value="ECO:0007669"/>
    <property type="project" value="TreeGrafter"/>
</dbReference>
<evidence type="ECO:0000256" key="1">
    <source>
        <dbReference type="ARBA" id="ARBA00009114"/>
    </source>
</evidence>
<dbReference type="GO" id="GO:0016811">
    <property type="term" value="F:hydrolase activity, acting on carbon-nitrogen (but not peptide) bonds, in linear amides"/>
    <property type="evidence" value="ECO:0007669"/>
    <property type="project" value="InterPro"/>
</dbReference>
<dbReference type="AlphaFoldDB" id="A0A087DIN6"/>
<dbReference type="NCBIfam" id="TIGR03688">
    <property type="entry name" value="depupylase_Dop"/>
    <property type="match status" value="1"/>
</dbReference>
<dbReference type="EC" id="6.3.2.-" evidence="4"/>
<evidence type="ECO:0000313" key="5">
    <source>
        <dbReference type="Proteomes" id="UP000029033"/>
    </source>
</evidence>
<feature type="compositionally biased region" description="Low complexity" evidence="3">
    <location>
        <begin position="404"/>
        <end position="415"/>
    </location>
</feature>
<dbReference type="GO" id="GO:0008233">
    <property type="term" value="F:peptidase activity"/>
    <property type="evidence" value="ECO:0007669"/>
    <property type="project" value="InterPro"/>
</dbReference>
<dbReference type="Pfam" id="PF03136">
    <property type="entry name" value="Pup_ligase"/>
    <property type="match status" value="1"/>
</dbReference>